<dbReference type="AlphaFoldDB" id="A0A4U5P8J6"/>
<evidence type="ECO:0000313" key="2">
    <source>
        <dbReference type="Proteomes" id="UP000298663"/>
    </source>
</evidence>
<evidence type="ECO:0000313" key="1">
    <source>
        <dbReference type="EMBL" id="TKR92587.1"/>
    </source>
</evidence>
<dbReference type="OrthoDB" id="5784421at2759"/>
<organism evidence="1 2">
    <name type="scientific">Steinernema carpocapsae</name>
    <name type="common">Entomopathogenic nematode</name>
    <dbReference type="NCBI Taxonomy" id="34508"/>
    <lineage>
        <taxon>Eukaryota</taxon>
        <taxon>Metazoa</taxon>
        <taxon>Ecdysozoa</taxon>
        <taxon>Nematoda</taxon>
        <taxon>Chromadorea</taxon>
        <taxon>Rhabditida</taxon>
        <taxon>Tylenchina</taxon>
        <taxon>Panagrolaimomorpha</taxon>
        <taxon>Strongyloidoidea</taxon>
        <taxon>Steinernematidae</taxon>
        <taxon>Steinernema</taxon>
    </lineage>
</organism>
<accession>A0A4U5P8J6</accession>
<sequence>MAAEVNGDYKEIFSVSKQFFNICRHCEDKRTFFEDETIFSGLTEFLACPNANVVYMASKILLLLSETDELCAGLIKIPELLTRLSEVSDRLFPPKVLRNLLLVRSRISNHQKSIAKNVSNEYNSLAKNRFLPTRESRNVVFKIDALDASSKRSIESVLLRKNGIVSLYFDTPNRRVVIRAMKSLGVQELAAVVMKCSGCDYITHVTKNEMGVVEDHNYYLENFESGEVMENPQYPDFDVFDSKNCIATKEQVASAVAGQSWFTSIRSLFW</sequence>
<reference evidence="1 2" key="2">
    <citation type="journal article" date="2019" name="G3 (Bethesda)">
        <title>Hybrid Assembly of the Genome of the Entomopathogenic Nematode Steinernema carpocapsae Identifies the X-Chromosome.</title>
        <authorList>
            <person name="Serra L."/>
            <person name="Macchietto M."/>
            <person name="Macias-Munoz A."/>
            <person name="McGill C.J."/>
            <person name="Rodriguez I.M."/>
            <person name="Rodriguez B."/>
            <person name="Murad R."/>
            <person name="Mortazavi A."/>
        </authorList>
    </citation>
    <scope>NUCLEOTIDE SEQUENCE [LARGE SCALE GENOMIC DNA]</scope>
    <source>
        <strain evidence="1 2">ALL</strain>
    </source>
</reference>
<evidence type="ECO:0008006" key="3">
    <source>
        <dbReference type="Google" id="ProtNLM"/>
    </source>
</evidence>
<dbReference type="InterPro" id="IPR016024">
    <property type="entry name" value="ARM-type_fold"/>
</dbReference>
<dbReference type="EMBL" id="AZBU02000002">
    <property type="protein sequence ID" value="TKR92587.1"/>
    <property type="molecule type" value="Genomic_DNA"/>
</dbReference>
<name>A0A4U5P8J6_STECR</name>
<proteinExistence type="predicted"/>
<dbReference type="PANTHER" id="PTHR28592">
    <property type="entry name" value="ARMADILLO REPEAT-CONTAINING PROTEIN 1"/>
    <property type="match status" value="1"/>
</dbReference>
<comment type="caution">
    <text evidence="1">The sequence shown here is derived from an EMBL/GenBank/DDBJ whole genome shotgun (WGS) entry which is preliminary data.</text>
</comment>
<gene>
    <name evidence="1" type="ORF">L596_007214</name>
</gene>
<reference evidence="1 2" key="1">
    <citation type="journal article" date="2015" name="Genome Biol.">
        <title>Comparative genomics of Steinernema reveals deeply conserved gene regulatory networks.</title>
        <authorList>
            <person name="Dillman A.R."/>
            <person name="Macchietto M."/>
            <person name="Porter C.F."/>
            <person name="Rogers A."/>
            <person name="Williams B."/>
            <person name="Antoshechkin I."/>
            <person name="Lee M.M."/>
            <person name="Goodwin Z."/>
            <person name="Lu X."/>
            <person name="Lewis E.E."/>
            <person name="Goodrich-Blair H."/>
            <person name="Stock S.P."/>
            <person name="Adams B.J."/>
            <person name="Sternberg P.W."/>
            <person name="Mortazavi A."/>
        </authorList>
    </citation>
    <scope>NUCLEOTIDE SEQUENCE [LARGE SCALE GENOMIC DNA]</scope>
    <source>
        <strain evidence="1 2">ALL</strain>
    </source>
</reference>
<dbReference type="PANTHER" id="PTHR28592:SF1">
    <property type="entry name" value="ARMADILLO REPEAT-CONTAINING PROTEIN 1"/>
    <property type="match status" value="1"/>
</dbReference>
<keyword evidence="2" id="KW-1185">Reference proteome</keyword>
<protein>
    <recommendedName>
        <fullName evidence="3">Armadillo repeat-containing protein 1</fullName>
    </recommendedName>
</protein>
<dbReference type="SUPFAM" id="SSF48371">
    <property type="entry name" value="ARM repeat"/>
    <property type="match status" value="1"/>
</dbReference>
<dbReference type="STRING" id="34508.A0A4U5P8J6"/>
<dbReference type="Proteomes" id="UP000298663">
    <property type="component" value="Unassembled WGS sequence"/>
</dbReference>